<dbReference type="GO" id="GO:0019957">
    <property type="term" value="F:C-C chemokine binding"/>
    <property type="evidence" value="ECO:0007669"/>
    <property type="project" value="TreeGrafter"/>
</dbReference>
<evidence type="ECO:0000256" key="3">
    <source>
        <dbReference type="ARBA" id="ARBA00022989"/>
    </source>
</evidence>
<reference evidence="10" key="1">
    <citation type="submission" date="2020-07" db="EMBL/GenBank/DDBJ databases">
        <title>Clarias magur genome sequencing, assembly and annotation.</title>
        <authorList>
            <person name="Kushwaha B."/>
            <person name="Kumar R."/>
            <person name="Das P."/>
            <person name="Joshi C.G."/>
            <person name="Kumar D."/>
            <person name="Nagpure N.S."/>
            <person name="Pandey M."/>
            <person name="Agarwal S."/>
            <person name="Srivastava S."/>
            <person name="Singh M."/>
            <person name="Sahoo L."/>
            <person name="Jayasankar P."/>
            <person name="Meher P.K."/>
            <person name="Koringa P.G."/>
            <person name="Iquebal M.A."/>
            <person name="Das S.P."/>
            <person name="Bit A."/>
            <person name="Patnaik S."/>
            <person name="Patel N."/>
            <person name="Shah T.M."/>
            <person name="Hinsu A."/>
            <person name="Jena J.K."/>
        </authorList>
    </citation>
    <scope>NUCLEOTIDE SEQUENCE</scope>
    <source>
        <strain evidence="10">CIFAMagur01</strain>
        <tissue evidence="10">Testis</tissue>
    </source>
</reference>
<name>A0A8J4X787_CLAMG</name>
<dbReference type="PROSITE" id="PS50262">
    <property type="entry name" value="G_PROTEIN_RECEP_F1_2"/>
    <property type="match status" value="1"/>
</dbReference>
<dbReference type="AlphaFoldDB" id="A0A8J4X787"/>
<evidence type="ECO:0000256" key="4">
    <source>
        <dbReference type="ARBA" id="ARBA00023040"/>
    </source>
</evidence>
<dbReference type="EMBL" id="QNUK01000056">
    <property type="protein sequence ID" value="KAF5904439.1"/>
    <property type="molecule type" value="Genomic_DNA"/>
</dbReference>
<dbReference type="GO" id="GO:0006955">
    <property type="term" value="P:immune response"/>
    <property type="evidence" value="ECO:0007669"/>
    <property type="project" value="TreeGrafter"/>
</dbReference>
<evidence type="ECO:0000256" key="8">
    <source>
        <dbReference type="SAM" id="Phobius"/>
    </source>
</evidence>
<keyword evidence="3 8" id="KW-1133">Transmembrane helix</keyword>
<accession>A0A8J4X787</accession>
<dbReference type="GO" id="GO:0060326">
    <property type="term" value="P:cell chemotaxis"/>
    <property type="evidence" value="ECO:0007669"/>
    <property type="project" value="TreeGrafter"/>
</dbReference>
<dbReference type="Pfam" id="PF00001">
    <property type="entry name" value="7tm_1"/>
    <property type="match status" value="1"/>
</dbReference>
<keyword evidence="4" id="KW-0297">G-protein coupled receptor</keyword>
<protein>
    <submittedName>
        <fullName evidence="10">C-X-C chemokine receptor type 3-like</fullName>
    </submittedName>
</protein>
<dbReference type="SUPFAM" id="SSF81321">
    <property type="entry name" value="Family A G protein-coupled receptor-like"/>
    <property type="match status" value="1"/>
</dbReference>
<evidence type="ECO:0000256" key="5">
    <source>
        <dbReference type="ARBA" id="ARBA00023136"/>
    </source>
</evidence>
<dbReference type="InterPro" id="IPR017452">
    <property type="entry name" value="GPCR_Rhodpsn_7TM"/>
</dbReference>
<dbReference type="PRINTS" id="PR00237">
    <property type="entry name" value="GPCRRHODOPSN"/>
</dbReference>
<dbReference type="GO" id="GO:0016493">
    <property type="term" value="F:C-C chemokine receptor activity"/>
    <property type="evidence" value="ECO:0007669"/>
    <property type="project" value="TreeGrafter"/>
</dbReference>
<evidence type="ECO:0000256" key="2">
    <source>
        <dbReference type="ARBA" id="ARBA00022692"/>
    </source>
</evidence>
<dbReference type="GO" id="GO:0019722">
    <property type="term" value="P:calcium-mediated signaling"/>
    <property type="evidence" value="ECO:0007669"/>
    <property type="project" value="TreeGrafter"/>
</dbReference>
<evidence type="ECO:0000313" key="10">
    <source>
        <dbReference type="EMBL" id="KAF5904439.1"/>
    </source>
</evidence>
<keyword evidence="11" id="KW-1185">Reference proteome</keyword>
<evidence type="ECO:0000256" key="1">
    <source>
        <dbReference type="ARBA" id="ARBA00004370"/>
    </source>
</evidence>
<sequence length="123" mass="13758">KMQVFDVSAMNFSEWINDTYEYDESDINCCGVVCDQTTSMHFEAIFIPILYSVAFVLGLMGNGLVLFVLCQKRRTWSVTDVFVLHLSVADILLLLTLPLWAVDAVSGWSFGIGFCKLSGALFK</sequence>
<dbReference type="GO" id="GO:0009897">
    <property type="term" value="C:external side of plasma membrane"/>
    <property type="evidence" value="ECO:0007669"/>
    <property type="project" value="TreeGrafter"/>
</dbReference>
<keyword evidence="5 8" id="KW-0472">Membrane</keyword>
<dbReference type="InterPro" id="IPR000276">
    <property type="entry name" value="GPCR_Rhodpsn"/>
</dbReference>
<feature type="domain" description="G-protein coupled receptors family 1 profile" evidence="9">
    <location>
        <begin position="61"/>
        <end position="123"/>
    </location>
</feature>
<dbReference type="OrthoDB" id="9818824at2759"/>
<evidence type="ECO:0000256" key="7">
    <source>
        <dbReference type="ARBA" id="ARBA00023224"/>
    </source>
</evidence>
<organism evidence="10 11">
    <name type="scientific">Clarias magur</name>
    <name type="common">Asian catfish</name>
    <name type="synonym">Macropteronotus magur</name>
    <dbReference type="NCBI Taxonomy" id="1594786"/>
    <lineage>
        <taxon>Eukaryota</taxon>
        <taxon>Metazoa</taxon>
        <taxon>Chordata</taxon>
        <taxon>Craniata</taxon>
        <taxon>Vertebrata</taxon>
        <taxon>Euteleostomi</taxon>
        <taxon>Actinopterygii</taxon>
        <taxon>Neopterygii</taxon>
        <taxon>Teleostei</taxon>
        <taxon>Ostariophysi</taxon>
        <taxon>Siluriformes</taxon>
        <taxon>Clariidae</taxon>
        <taxon>Clarias</taxon>
    </lineage>
</organism>
<gene>
    <name evidence="10" type="primary">cxcr3</name>
    <name evidence="10" type="ORF">DAT39_005791</name>
</gene>
<dbReference type="GO" id="GO:0007204">
    <property type="term" value="P:positive regulation of cytosolic calcium ion concentration"/>
    <property type="evidence" value="ECO:0007669"/>
    <property type="project" value="TreeGrafter"/>
</dbReference>
<keyword evidence="2 8" id="KW-0812">Transmembrane</keyword>
<feature type="non-terminal residue" evidence="10">
    <location>
        <position position="123"/>
    </location>
</feature>
<evidence type="ECO:0000313" key="11">
    <source>
        <dbReference type="Proteomes" id="UP000727407"/>
    </source>
</evidence>
<dbReference type="PANTHER" id="PTHR10489">
    <property type="entry name" value="CELL ADHESION MOLECULE"/>
    <property type="match status" value="1"/>
</dbReference>
<evidence type="ECO:0000256" key="6">
    <source>
        <dbReference type="ARBA" id="ARBA00023170"/>
    </source>
</evidence>
<dbReference type="PANTHER" id="PTHR10489:SF671">
    <property type="entry name" value="C-X-C CHEMOKINE RECEPTOR TYPE 3"/>
    <property type="match status" value="1"/>
</dbReference>
<keyword evidence="6 10" id="KW-0675">Receptor</keyword>
<comment type="subcellular location">
    <subcellularLocation>
        <location evidence="1">Membrane</location>
    </subcellularLocation>
</comment>
<comment type="caution">
    <text evidence="10">The sequence shown here is derived from an EMBL/GenBank/DDBJ whole genome shotgun (WGS) entry which is preliminary data.</text>
</comment>
<proteinExistence type="predicted"/>
<dbReference type="Proteomes" id="UP000727407">
    <property type="component" value="Unassembled WGS sequence"/>
</dbReference>
<keyword evidence="7" id="KW-0807">Transducer</keyword>
<feature type="transmembrane region" description="Helical" evidence="8">
    <location>
        <begin position="81"/>
        <end position="101"/>
    </location>
</feature>
<dbReference type="Gene3D" id="1.20.1070.10">
    <property type="entry name" value="Rhodopsin 7-helix transmembrane proteins"/>
    <property type="match status" value="1"/>
</dbReference>
<feature type="non-terminal residue" evidence="10">
    <location>
        <position position="1"/>
    </location>
</feature>
<evidence type="ECO:0000259" key="9">
    <source>
        <dbReference type="PROSITE" id="PS50262"/>
    </source>
</evidence>
<feature type="transmembrane region" description="Helical" evidence="8">
    <location>
        <begin position="45"/>
        <end position="69"/>
    </location>
</feature>
<dbReference type="InterPro" id="IPR050119">
    <property type="entry name" value="CCR1-9-like"/>
</dbReference>